<dbReference type="EMBL" id="UOEF01000279">
    <property type="protein sequence ID" value="VAV98988.1"/>
    <property type="molecule type" value="Genomic_DNA"/>
</dbReference>
<evidence type="ECO:0000313" key="1">
    <source>
        <dbReference type="EMBL" id="VAV98988.1"/>
    </source>
</evidence>
<organism evidence="1">
    <name type="scientific">hydrothermal vent metagenome</name>
    <dbReference type="NCBI Taxonomy" id="652676"/>
    <lineage>
        <taxon>unclassified sequences</taxon>
        <taxon>metagenomes</taxon>
        <taxon>ecological metagenomes</taxon>
    </lineage>
</organism>
<dbReference type="AlphaFoldDB" id="A0A3B0SE71"/>
<accession>A0A3B0SE71</accession>
<protein>
    <submittedName>
        <fullName evidence="1">Uncharacterized protein</fullName>
    </submittedName>
</protein>
<gene>
    <name evidence="1" type="ORF">MNBD_ALPHA04-343</name>
</gene>
<sequence length="45" mass="4856">MMSVSPVRFPAKAGIYLPLVRLDAMVPDGPPPTRGHIRHEGGECV</sequence>
<name>A0A3B0SE71_9ZZZZ</name>
<reference evidence="1" key="1">
    <citation type="submission" date="2018-06" db="EMBL/GenBank/DDBJ databases">
        <authorList>
            <person name="Zhirakovskaya E."/>
        </authorList>
    </citation>
    <scope>NUCLEOTIDE SEQUENCE</scope>
</reference>
<proteinExistence type="predicted"/>